<gene>
    <name evidence="2" type="ORF">DM860_013519</name>
</gene>
<dbReference type="EMBL" id="NQVE01000005">
    <property type="protein sequence ID" value="RAL54823.1"/>
    <property type="molecule type" value="Genomic_DNA"/>
</dbReference>
<evidence type="ECO:0000256" key="1">
    <source>
        <dbReference type="SAM" id="MobiDB-lite"/>
    </source>
</evidence>
<feature type="region of interest" description="Disordered" evidence="1">
    <location>
        <begin position="528"/>
        <end position="550"/>
    </location>
</feature>
<dbReference type="AlphaFoldDB" id="A0A328EE30"/>
<keyword evidence="3" id="KW-1185">Reference proteome</keyword>
<dbReference type="InterPro" id="IPR007174">
    <property type="entry name" value="Las1"/>
</dbReference>
<evidence type="ECO:0008006" key="4">
    <source>
        <dbReference type="Google" id="ProtNLM"/>
    </source>
</evidence>
<name>A0A328EE30_9ASTE</name>
<dbReference type="GO" id="GO:0004519">
    <property type="term" value="F:endonuclease activity"/>
    <property type="evidence" value="ECO:0007669"/>
    <property type="project" value="InterPro"/>
</dbReference>
<evidence type="ECO:0000313" key="2">
    <source>
        <dbReference type="EMBL" id="RAL54823.1"/>
    </source>
</evidence>
<accession>A0A328EE30</accession>
<protein>
    <recommendedName>
        <fullName evidence="4">Ribosomal biogenesis protein LAS1L</fullName>
    </recommendedName>
</protein>
<proteinExistence type="predicted"/>
<dbReference type="PANTHER" id="PTHR15002">
    <property type="entry name" value="RIBOSOMAL BIOGENESIS PROTEIN LAS1L"/>
    <property type="match status" value="1"/>
</dbReference>
<feature type="compositionally biased region" description="Basic and acidic residues" evidence="1">
    <location>
        <begin position="534"/>
        <end position="550"/>
    </location>
</feature>
<dbReference type="GO" id="GO:0000460">
    <property type="term" value="P:maturation of 5.8S rRNA"/>
    <property type="evidence" value="ECO:0007669"/>
    <property type="project" value="TreeGrafter"/>
</dbReference>
<dbReference type="GO" id="GO:0090730">
    <property type="term" value="C:Las1 complex"/>
    <property type="evidence" value="ECO:0007669"/>
    <property type="project" value="InterPro"/>
</dbReference>
<dbReference type="Pfam" id="PF04031">
    <property type="entry name" value="Las1"/>
    <property type="match status" value="1"/>
</dbReference>
<organism evidence="2 3">
    <name type="scientific">Cuscuta australis</name>
    <dbReference type="NCBI Taxonomy" id="267555"/>
    <lineage>
        <taxon>Eukaryota</taxon>
        <taxon>Viridiplantae</taxon>
        <taxon>Streptophyta</taxon>
        <taxon>Embryophyta</taxon>
        <taxon>Tracheophyta</taxon>
        <taxon>Spermatophyta</taxon>
        <taxon>Magnoliopsida</taxon>
        <taxon>eudicotyledons</taxon>
        <taxon>Gunneridae</taxon>
        <taxon>Pentapetalae</taxon>
        <taxon>asterids</taxon>
        <taxon>lamiids</taxon>
        <taxon>Solanales</taxon>
        <taxon>Convolvulaceae</taxon>
        <taxon>Cuscuteae</taxon>
        <taxon>Cuscuta</taxon>
        <taxon>Cuscuta subgen. Grammica</taxon>
        <taxon>Cuscuta sect. Cleistogrammica</taxon>
    </lineage>
</organism>
<reference evidence="2 3" key="1">
    <citation type="submission" date="2018-06" db="EMBL/GenBank/DDBJ databases">
        <title>The Genome of Cuscuta australis (Dodder) Provides Insight into the Evolution of Plant Parasitism.</title>
        <authorList>
            <person name="Liu H."/>
        </authorList>
    </citation>
    <scope>NUCLEOTIDE SEQUENCE [LARGE SCALE GENOMIC DNA]</scope>
    <source>
        <strain evidence="3">cv. Yunnan</strain>
        <tissue evidence="2">Vines</tissue>
    </source>
</reference>
<dbReference type="GO" id="GO:0000470">
    <property type="term" value="P:maturation of LSU-rRNA"/>
    <property type="evidence" value="ECO:0007669"/>
    <property type="project" value="TreeGrafter"/>
</dbReference>
<comment type="caution">
    <text evidence="2">The sequence shown here is derived from an EMBL/GenBank/DDBJ whole genome shotgun (WGS) entry which is preliminary data.</text>
</comment>
<evidence type="ECO:0000313" key="3">
    <source>
        <dbReference type="Proteomes" id="UP000249390"/>
    </source>
</evidence>
<sequence length="588" mass="65948">MESLLGFKESNSNGADEQKPQELKLVPWLSWEEWSSVGDSLFSSSPLLVDSALQRISTWRTRGCIPIAINVTASVIEVQQKDPFFRDDIPTSVQLSEEMLAMLYSMAVTRLVNGVIEKHRKKSYASIAEAAEELGLHRMVIDVRHEGSHRGLPSLKYARLASTKALEWLQSNYWKPQKDAIQQDQTTIFQKETRDRLHELACCLKEKANATSSPFPKEKRPKKKVTRSLKNVLRLYSSSSTEVVSVLLEMLVNALDSSQSVDGSEYAKTLHGSLHVDAVFDYWKPVITKLSNKASDFLFVLLRGILDKIETLAAMESQIGYFQSFDNGPVSRQIQLLSCLFEWLAVNINQAASETENSSEDLTLQKATLPTILSKCLMVSSHGNKHLMASSVVIASLIGNIPLRDKLKKLFLLSVFEETDLPNAHPAEIFLSKQEELLRQAAKKFELIKLRSPKGKKVNEIPNNAGPGKRRWVVADSWRQCPIGMLPHAFSSSGRLPVLDYEDSEVSIPDTNSRKRVANSAIECLDNSTRKKTREAETEKEEREQSYDDSEKNMSYLGVKGCLMIGGEWKKVSADELLAITSSVRLLA</sequence>
<dbReference type="GO" id="GO:0030687">
    <property type="term" value="C:preribosome, large subunit precursor"/>
    <property type="evidence" value="ECO:0007669"/>
    <property type="project" value="TreeGrafter"/>
</dbReference>
<dbReference type="Proteomes" id="UP000249390">
    <property type="component" value="Unassembled WGS sequence"/>
</dbReference>
<dbReference type="PANTHER" id="PTHR15002:SF0">
    <property type="entry name" value="RIBOSOMAL BIOGENESIS PROTEIN LAS1L"/>
    <property type="match status" value="1"/>
</dbReference>